<keyword evidence="2" id="KW-1185">Reference proteome</keyword>
<reference evidence="1 2" key="1">
    <citation type="journal article" date="2020" name="Nature">
        <title>Six reference-quality genomes reveal evolution of bat adaptations.</title>
        <authorList>
            <person name="Jebb D."/>
            <person name="Huang Z."/>
            <person name="Pippel M."/>
            <person name="Hughes G.M."/>
            <person name="Lavrichenko K."/>
            <person name="Devanna P."/>
            <person name="Winkler S."/>
            <person name="Jermiin L.S."/>
            <person name="Skirmuntt E.C."/>
            <person name="Katzourakis A."/>
            <person name="Burkitt-Gray L."/>
            <person name="Ray D.A."/>
            <person name="Sullivan K.A.M."/>
            <person name="Roscito J.G."/>
            <person name="Kirilenko B.M."/>
            <person name="Davalos L.M."/>
            <person name="Corthals A.P."/>
            <person name="Power M.L."/>
            <person name="Jones G."/>
            <person name="Ransome R.D."/>
            <person name="Dechmann D.K.N."/>
            <person name="Locatelli A.G."/>
            <person name="Puechmaille S.J."/>
            <person name="Fedrigo O."/>
            <person name="Jarvis E.D."/>
            <person name="Hiller M."/>
            <person name="Vernes S.C."/>
            <person name="Myers E.W."/>
            <person name="Teeling E.C."/>
        </authorList>
    </citation>
    <scope>NUCLEOTIDE SEQUENCE [LARGE SCALE GENOMIC DNA]</scope>
    <source>
        <strain evidence="1">MMyoMyo1</strain>
        <tissue evidence="1">Flight muscle</tissue>
    </source>
</reference>
<organism evidence="1 2">
    <name type="scientific">Myotis myotis</name>
    <name type="common">Greater mouse-eared bat</name>
    <name type="synonym">Vespertilio myotis</name>
    <dbReference type="NCBI Taxonomy" id="51298"/>
    <lineage>
        <taxon>Eukaryota</taxon>
        <taxon>Metazoa</taxon>
        <taxon>Chordata</taxon>
        <taxon>Craniata</taxon>
        <taxon>Vertebrata</taxon>
        <taxon>Euteleostomi</taxon>
        <taxon>Mammalia</taxon>
        <taxon>Eutheria</taxon>
        <taxon>Laurasiatheria</taxon>
        <taxon>Chiroptera</taxon>
        <taxon>Yangochiroptera</taxon>
        <taxon>Vespertilionidae</taxon>
        <taxon>Myotis</taxon>
    </lineage>
</organism>
<protein>
    <submittedName>
        <fullName evidence="1">Uncharacterized protein</fullName>
    </submittedName>
</protein>
<dbReference type="Proteomes" id="UP000527355">
    <property type="component" value="Unassembled WGS sequence"/>
</dbReference>
<gene>
    <name evidence="1" type="ORF">mMyoMyo1_012374</name>
</gene>
<dbReference type="AlphaFoldDB" id="A0A7J7VYX6"/>
<evidence type="ECO:0000313" key="2">
    <source>
        <dbReference type="Proteomes" id="UP000527355"/>
    </source>
</evidence>
<evidence type="ECO:0000313" key="1">
    <source>
        <dbReference type="EMBL" id="KAF6330384.1"/>
    </source>
</evidence>
<proteinExistence type="predicted"/>
<comment type="caution">
    <text evidence="1">The sequence shown here is derived from an EMBL/GenBank/DDBJ whole genome shotgun (WGS) entry which is preliminary data.</text>
</comment>
<dbReference type="EMBL" id="JABWUV010000009">
    <property type="protein sequence ID" value="KAF6330384.1"/>
    <property type="molecule type" value="Genomic_DNA"/>
</dbReference>
<sequence>MNLFQNRANHTLKVRAPTLPSAINFIVPSGKGLNHWFLSFFHREEIQECQRELRQGTLRILCSSHGAKYTSTMTQDAQDSPSGLLLPLYLHLARSHLLEVCGGKRFYVLPWQPILLRDSYSHVGCDGQPESSLSEGMM</sequence>
<accession>A0A7J7VYX6</accession>
<name>A0A7J7VYX6_MYOMY</name>